<feature type="domain" description="SLH" evidence="2">
    <location>
        <begin position="77"/>
        <end position="140"/>
    </location>
</feature>
<accession>A0A1I2SQC8</accession>
<dbReference type="STRING" id="341036.SAMN05660649_01954"/>
<protein>
    <submittedName>
        <fullName evidence="3">S-layer homology domain-containing protein</fullName>
    </submittedName>
</protein>
<dbReference type="EMBL" id="FOOX01000006">
    <property type="protein sequence ID" value="SFG55075.1"/>
    <property type="molecule type" value="Genomic_DNA"/>
</dbReference>
<evidence type="ECO:0000313" key="3">
    <source>
        <dbReference type="EMBL" id="SFG55075.1"/>
    </source>
</evidence>
<feature type="domain" description="SLH" evidence="2">
    <location>
        <begin position="141"/>
        <end position="200"/>
    </location>
</feature>
<evidence type="ECO:0000259" key="2">
    <source>
        <dbReference type="PROSITE" id="PS51272"/>
    </source>
</evidence>
<feature type="domain" description="SLH" evidence="2">
    <location>
        <begin position="205"/>
        <end position="259"/>
    </location>
</feature>
<organism evidence="3 4">
    <name type="scientific">Desulfotruncus arcticus DSM 17038</name>
    <dbReference type="NCBI Taxonomy" id="1121424"/>
    <lineage>
        <taxon>Bacteria</taxon>
        <taxon>Bacillati</taxon>
        <taxon>Bacillota</taxon>
        <taxon>Clostridia</taxon>
        <taxon>Eubacteriales</taxon>
        <taxon>Desulfallaceae</taxon>
        <taxon>Desulfotruncus</taxon>
    </lineage>
</organism>
<keyword evidence="1" id="KW-0677">Repeat</keyword>
<dbReference type="Proteomes" id="UP000199337">
    <property type="component" value="Unassembled WGS sequence"/>
</dbReference>
<sequence length="259" mass="27845">MTIDGKQTEWNNPAAPVTVSIPYTPTVEELNKSDSIVVWYIDGGGNLVSIPNGHYDPTTGTVTFSTTHFSNYAVGYNKVSFNDVSVNAWYNKAVSFIAAREITTGTGNGRYNPESKLTRGEFIVMLMRAYGISPDVNPTDNFSDAGNTNYAGYLAAAKRLGISTGVGNNQYAPGQEITRQEMFTLLYNALKVIGQLPQGDSGRTLSDFTDAGQISTWAQDAMRLLAETGTIGGDAARLAPASTTTRSEMAQVLNNLLAE</sequence>
<dbReference type="RefSeq" id="WP_092471335.1">
    <property type="nucleotide sequence ID" value="NZ_FOOX01000006.1"/>
</dbReference>
<reference evidence="4" key="1">
    <citation type="submission" date="2016-10" db="EMBL/GenBank/DDBJ databases">
        <authorList>
            <person name="Varghese N."/>
            <person name="Submissions S."/>
        </authorList>
    </citation>
    <scope>NUCLEOTIDE SEQUENCE [LARGE SCALE GENOMIC DNA]</scope>
    <source>
        <strain evidence="4">DSM 17038</strain>
    </source>
</reference>
<dbReference type="OrthoDB" id="9757737at2"/>
<dbReference type="AlphaFoldDB" id="A0A1I2SQC8"/>
<evidence type="ECO:0000313" key="4">
    <source>
        <dbReference type="Proteomes" id="UP000199337"/>
    </source>
</evidence>
<evidence type="ECO:0000256" key="1">
    <source>
        <dbReference type="ARBA" id="ARBA00022737"/>
    </source>
</evidence>
<keyword evidence="4" id="KW-1185">Reference proteome</keyword>
<name>A0A1I2SQC8_9FIRM</name>
<dbReference type="Pfam" id="PF00395">
    <property type="entry name" value="SLH"/>
    <property type="match status" value="3"/>
</dbReference>
<proteinExistence type="predicted"/>
<dbReference type="InterPro" id="IPR001119">
    <property type="entry name" value="SLH_dom"/>
</dbReference>
<gene>
    <name evidence="3" type="ORF">SAMN05660649_01954</name>
</gene>
<dbReference type="PROSITE" id="PS51272">
    <property type="entry name" value="SLH"/>
    <property type="match status" value="3"/>
</dbReference>